<evidence type="ECO:0000313" key="1">
    <source>
        <dbReference type="EMBL" id="KDE61275.1"/>
    </source>
</evidence>
<proteinExistence type="predicted"/>
<protein>
    <submittedName>
        <fullName evidence="1">Uncharacterized protein</fullName>
    </submittedName>
</protein>
<accession>A0AB73BTU8</accession>
<reference evidence="1 2" key="1">
    <citation type="submission" date="2014-01" db="EMBL/GenBank/DDBJ databases">
        <title>Comparative genomics of Fusobacterium necrophorum wild isolates.</title>
        <authorList>
            <person name="Kittichotirat W."/>
            <person name="Bumgarner R.E."/>
            <person name="Lawrence P."/>
        </authorList>
    </citation>
    <scope>NUCLEOTIDE SEQUENCE [LARGE SCALE GENOMIC DNA]</scope>
    <source>
        <strain evidence="1 2">BL</strain>
    </source>
</reference>
<organism evidence="1 2">
    <name type="scientific">Fusobacterium necrophorum BL</name>
    <dbReference type="NCBI Taxonomy" id="1441732"/>
    <lineage>
        <taxon>Bacteria</taxon>
        <taxon>Fusobacteriati</taxon>
        <taxon>Fusobacteriota</taxon>
        <taxon>Fusobacteriia</taxon>
        <taxon>Fusobacteriales</taxon>
        <taxon>Fusobacteriaceae</taxon>
        <taxon>Fusobacterium</taxon>
    </lineage>
</organism>
<comment type="caution">
    <text evidence="1">The sequence shown here is derived from an EMBL/GenBank/DDBJ whole genome shotgun (WGS) entry which is preliminary data.</text>
</comment>
<evidence type="ECO:0000313" key="2">
    <source>
        <dbReference type="Proteomes" id="UP000027473"/>
    </source>
</evidence>
<sequence length="45" mass="5087">MIGKKSTVEDKIYPSIELYAEKINLETGSNIKSKGRSRISSSIWK</sequence>
<dbReference type="Proteomes" id="UP000027473">
    <property type="component" value="Unassembled WGS sequence"/>
</dbReference>
<dbReference type="AlphaFoldDB" id="A0AB73BTU8"/>
<dbReference type="RefSeq" id="WP_159428428.1">
    <property type="nucleotide sequence ID" value="NZ_JAAC01000194.1"/>
</dbReference>
<name>A0AB73BTU8_9FUSO</name>
<gene>
    <name evidence="1" type="ORF">FUSO3_10590</name>
</gene>
<dbReference type="EMBL" id="JAAC01000194">
    <property type="protein sequence ID" value="KDE61275.1"/>
    <property type="molecule type" value="Genomic_DNA"/>
</dbReference>